<dbReference type="STRING" id="7168.A0A182NNQ1"/>
<dbReference type="InterPro" id="IPR036179">
    <property type="entry name" value="Ig-like_dom_sf"/>
</dbReference>
<feature type="compositionally biased region" description="Low complexity" evidence="1">
    <location>
        <begin position="71"/>
        <end position="80"/>
    </location>
</feature>
<feature type="compositionally biased region" description="Polar residues" evidence="1">
    <location>
        <begin position="59"/>
        <end position="70"/>
    </location>
</feature>
<dbReference type="Gene3D" id="2.60.40.10">
    <property type="entry name" value="Immunoglobulins"/>
    <property type="match status" value="1"/>
</dbReference>
<evidence type="ECO:0000313" key="4">
    <source>
        <dbReference type="Proteomes" id="UP000075884"/>
    </source>
</evidence>
<dbReference type="InterPro" id="IPR007110">
    <property type="entry name" value="Ig-like_dom"/>
</dbReference>
<reference evidence="4" key="1">
    <citation type="submission" date="2013-03" db="EMBL/GenBank/DDBJ databases">
        <title>The Genome Sequence of Anopheles dirus WRAIR2.</title>
        <authorList>
            <consortium name="The Broad Institute Genomics Platform"/>
            <person name="Neafsey D.E."/>
            <person name="Walton C."/>
            <person name="Walker B."/>
            <person name="Young S.K."/>
            <person name="Zeng Q."/>
            <person name="Gargeya S."/>
            <person name="Fitzgerald M."/>
            <person name="Haas B."/>
            <person name="Abouelleil A."/>
            <person name="Allen A.W."/>
            <person name="Alvarado L."/>
            <person name="Arachchi H.M."/>
            <person name="Berlin A.M."/>
            <person name="Chapman S.B."/>
            <person name="Gainer-Dewar J."/>
            <person name="Goldberg J."/>
            <person name="Griggs A."/>
            <person name="Gujja S."/>
            <person name="Hansen M."/>
            <person name="Howarth C."/>
            <person name="Imamovic A."/>
            <person name="Ireland A."/>
            <person name="Larimer J."/>
            <person name="McCowan C."/>
            <person name="Murphy C."/>
            <person name="Pearson M."/>
            <person name="Poon T.W."/>
            <person name="Priest M."/>
            <person name="Roberts A."/>
            <person name="Saif S."/>
            <person name="Shea T."/>
            <person name="Sisk P."/>
            <person name="Sykes S."/>
            <person name="Wortman J."/>
            <person name="Nusbaum C."/>
            <person name="Birren B."/>
        </authorList>
    </citation>
    <scope>NUCLEOTIDE SEQUENCE [LARGE SCALE GENOMIC DNA]</scope>
    <source>
        <strain evidence="4">WRAIR2</strain>
    </source>
</reference>
<feature type="region of interest" description="Disordered" evidence="1">
    <location>
        <begin position="59"/>
        <end position="87"/>
    </location>
</feature>
<evidence type="ECO:0000259" key="2">
    <source>
        <dbReference type="PROSITE" id="PS50835"/>
    </source>
</evidence>
<reference evidence="3" key="2">
    <citation type="submission" date="2020-05" db="UniProtKB">
        <authorList>
            <consortium name="EnsemblMetazoa"/>
        </authorList>
    </citation>
    <scope>IDENTIFICATION</scope>
    <source>
        <strain evidence="3">WRAIR2</strain>
    </source>
</reference>
<keyword evidence="4" id="KW-1185">Reference proteome</keyword>
<dbReference type="Pfam" id="PF13927">
    <property type="entry name" value="Ig_3"/>
    <property type="match status" value="1"/>
</dbReference>
<dbReference type="PROSITE" id="PS50835">
    <property type="entry name" value="IG_LIKE"/>
    <property type="match status" value="1"/>
</dbReference>
<proteinExistence type="predicted"/>
<dbReference type="InterPro" id="IPR013783">
    <property type="entry name" value="Ig-like_fold"/>
</dbReference>
<organism evidence="3 4">
    <name type="scientific">Anopheles dirus</name>
    <dbReference type="NCBI Taxonomy" id="7168"/>
    <lineage>
        <taxon>Eukaryota</taxon>
        <taxon>Metazoa</taxon>
        <taxon>Ecdysozoa</taxon>
        <taxon>Arthropoda</taxon>
        <taxon>Hexapoda</taxon>
        <taxon>Insecta</taxon>
        <taxon>Pterygota</taxon>
        <taxon>Neoptera</taxon>
        <taxon>Endopterygota</taxon>
        <taxon>Diptera</taxon>
        <taxon>Nematocera</taxon>
        <taxon>Culicoidea</taxon>
        <taxon>Culicidae</taxon>
        <taxon>Anophelinae</taxon>
        <taxon>Anopheles</taxon>
    </lineage>
</organism>
<name>A0A182NNQ1_9DIPT</name>
<dbReference type="AlphaFoldDB" id="A0A182NNQ1"/>
<evidence type="ECO:0000313" key="3">
    <source>
        <dbReference type="EnsemblMetazoa" id="ADIR009286-PA"/>
    </source>
</evidence>
<protein>
    <submittedName>
        <fullName evidence="3">Ig-like domain-containing protein</fullName>
    </submittedName>
</protein>
<evidence type="ECO:0000256" key="1">
    <source>
        <dbReference type="SAM" id="MobiDB-lite"/>
    </source>
</evidence>
<dbReference type="VEuPathDB" id="VectorBase:ADIR009286"/>
<dbReference type="EnsemblMetazoa" id="ADIR009286-RA">
    <property type="protein sequence ID" value="ADIR009286-PA"/>
    <property type="gene ID" value="ADIR009286"/>
</dbReference>
<feature type="domain" description="Ig-like" evidence="2">
    <location>
        <begin position="10"/>
        <end position="46"/>
    </location>
</feature>
<dbReference type="SUPFAM" id="SSF48726">
    <property type="entry name" value="Immunoglobulin"/>
    <property type="match status" value="1"/>
</dbReference>
<sequence>MRDKTPAGFPVIQQFPTIRVIETGHTAVMQCKATGSPPPKIFWIKDMKRVDMTNPRYSINNEGHGTTGLVNSSISNISNSCGREKAR</sequence>
<accession>A0A182NNQ1</accession>
<dbReference type="Proteomes" id="UP000075884">
    <property type="component" value="Unassembled WGS sequence"/>
</dbReference>